<organism evidence="1">
    <name type="scientific">Anguilla anguilla</name>
    <name type="common">European freshwater eel</name>
    <name type="synonym">Muraena anguilla</name>
    <dbReference type="NCBI Taxonomy" id="7936"/>
    <lineage>
        <taxon>Eukaryota</taxon>
        <taxon>Metazoa</taxon>
        <taxon>Chordata</taxon>
        <taxon>Craniata</taxon>
        <taxon>Vertebrata</taxon>
        <taxon>Euteleostomi</taxon>
        <taxon>Actinopterygii</taxon>
        <taxon>Neopterygii</taxon>
        <taxon>Teleostei</taxon>
        <taxon>Anguilliformes</taxon>
        <taxon>Anguillidae</taxon>
        <taxon>Anguilla</taxon>
    </lineage>
</organism>
<sequence length="21" mass="2313">MVSLSPLVLIPLDRIIVPTHV</sequence>
<dbReference type="EMBL" id="GBXM01040704">
    <property type="protein sequence ID" value="JAH67873.1"/>
    <property type="molecule type" value="Transcribed_RNA"/>
</dbReference>
<reference evidence="1" key="1">
    <citation type="submission" date="2014-11" db="EMBL/GenBank/DDBJ databases">
        <authorList>
            <person name="Amaro Gonzalez C."/>
        </authorList>
    </citation>
    <scope>NUCLEOTIDE SEQUENCE</scope>
</reference>
<name>A0A0E9USE3_ANGAN</name>
<evidence type="ECO:0000313" key="1">
    <source>
        <dbReference type="EMBL" id="JAH67873.1"/>
    </source>
</evidence>
<dbReference type="AlphaFoldDB" id="A0A0E9USE3"/>
<protein>
    <submittedName>
        <fullName evidence="1">Uncharacterized protein</fullName>
    </submittedName>
</protein>
<proteinExistence type="predicted"/>
<reference evidence="1" key="2">
    <citation type="journal article" date="2015" name="Fish Shellfish Immunol.">
        <title>Early steps in the European eel (Anguilla anguilla)-Vibrio vulnificus interaction in the gills: Role of the RtxA13 toxin.</title>
        <authorList>
            <person name="Callol A."/>
            <person name="Pajuelo D."/>
            <person name="Ebbesson L."/>
            <person name="Teles M."/>
            <person name="MacKenzie S."/>
            <person name="Amaro C."/>
        </authorList>
    </citation>
    <scope>NUCLEOTIDE SEQUENCE</scope>
</reference>
<accession>A0A0E9USE3</accession>